<organism evidence="1 2">
    <name type="scientific">Mycolicibacterium brisbanense</name>
    <dbReference type="NCBI Taxonomy" id="146020"/>
    <lineage>
        <taxon>Bacteria</taxon>
        <taxon>Bacillati</taxon>
        <taxon>Actinomycetota</taxon>
        <taxon>Actinomycetes</taxon>
        <taxon>Mycobacteriales</taxon>
        <taxon>Mycobacteriaceae</taxon>
        <taxon>Mycolicibacterium</taxon>
    </lineage>
</organism>
<sequence length="142" mass="15223">MTSPTVYGPQAPSGVTFVTAWLSPLAYSASRHNPGDPLPATMVDKIGGTGDLAFSDPLISVHTLAGATPDLDADTAAYRLSNQVHARMLYLEFDPAVVITTADGISAGVDYFDVVEEPVKIPYRDTDVIQYVSRYRLGFTLA</sequence>
<gene>
    <name evidence="1" type="ORF">RMCB_6784</name>
</gene>
<protein>
    <submittedName>
        <fullName evidence="1">Gp11</fullName>
    </submittedName>
</protein>
<evidence type="ECO:0000313" key="1">
    <source>
        <dbReference type="EMBL" id="GAS92688.1"/>
    </source>
</evidence>
<dbReference type="Proteomes" id="UP000069620">
    <property type="component" value="Unassembled WGS sequence"/>
</dbReference>
<reference evidence="2" key="1">
    <citation type="journal article" date="2016" name="Genome Announc.">
        <title>Draft Genome Sequences of Five Rapidly Growing Mycobacterium Species, M. thermoresistibile, M. fortuitum subsp. acetamidolyticum, M. canariasense, M. brisbanense, and M. novocastrense.</title>
        <authorList>
            <person name="Katahira K."/>
            <person name="Ogura Y."/>
            <person name="Gotoh Y."/>
            <person name="Hayashi T."/>
        </authorList>
    </citation>
    <scope>NUCLEOTIDE SEQUENCE [LARGE SCALE GENOMIC DNA]</scope>
    <source>
        <strain evidence="2">JCM15654</strain>
    </source>
</reference>
<proteinExistence type="predicted"/>
<dbReference type="STRING" id="146020.RMCB_6784"/>
<dbReference type="RefSeq" id="WP_062832242.1">
    <property type="nucleotide sequence ID" value="NZ_BCSX01000056.1"/>
</dbReference>
<dbReference type="AlphaFoldDB" id="A0A124E163"/>
<name>A0A124E163_9MYCO</name>
<dbReference type="EMBL" id="BCSX01000056">
    <property type="protein sequence ID" value="GAS92688.1"/>
    <property type="molecule type" value="Genomic_DNA"/>
</dbReference>
<comment type="caution">
    <text evidence="1">The sequence shown here is derived from an EMBL/GenBank/DDBJ whole genome shotgun (WGS) entry which is preliminary data.</text>
</comment>
<keyword evidence="2" id="KW-1185">Reference proteome</keyword>
<evidence type="ECO:0000313" key="2">
    <source>
        <dbReference type="Proteomes" id="UP000069620"/>
    </source>
</evidence>
<accession>A0A124E163</accession>
<reference evidence="2" key="2">
    <citation type="submission" date="2016-02" db="EMBL/GenBank/DDBJ databases">
        <title>Draft genome sequence of five rapidly growing Mycobacterium species.</title>
        <authorList>
            <person name="Katahira K."/>
            <person name="Gotou Y."/>
            <person name="Iida K."/>
            <person name="Ogura Y."/>
            <person name="Hayashi T."/>
        </authorList>
    </citation>
    <scope>NUCLEOTIDE SEQUENCE [LARGE SCALE GENOMIC DNA]</scope>
    <source>
        <strain evidence="2">JCM15654</strain>
    </source>
</reference>